<dbReference type="RefSeq" id="WP_042871577.1">
    <property type="nucleotide sequence ID" value="NZ_CM001975.1"/>
</dbReference>
<protein>
    <submittedName>
        <fullName evidence="1">ANR family transcriptional regulator</fullName>
    </submittedName>
</protein>
<proteinExistence type="predicted"/>
<dbReference type="KEGG" id="dic:Dpoa569_0001278"/>
<dbReference type="NCBIfam" id="NF033650">
    <property type="entry name" value="ANR_neg_reg"/>
    <property type="match status" value="1"/>
</dbReference>
<reference evidence="1 2" key="1">
    <citation type="journal article" date="2019" name="Environ. Microbiol.">
        <title>The phytopathogenic nature of Dickeya aquatica 174/2 and the dynamic early evolution of Dickeya pathogenicity.</title>
        <authorList>
            <person name="Duprey A."/>
            <person name="Taib N."/>
            <person name="Leonard S."/>
            <person name="Garin T."/>
            <person name="Flandrois J.P."/>
            <person name="Nasser W."/>
            <person name="Brochier-Armanet C."/>
            <person name="Reverchon S."/>
        </authorList>
    </citation>
    <scope>NUCLEOTIDE SEQUENCE [LARGE SCALE GENOMIC DNA]</scope>
    <source>
        <strain evidence="1 2">NCPPB 569</strain>
    </source>
</reference>
<dbReference type="OrthoDB" id="5690455at2"/>
<dbReference type="STRING" id="568768.GCA_000406125_02579"/>
<name>A0A5B8I4I3_9GAMM</name>
<dbReference type="InterPro" id="IPR047666">
    <property type="entry name" value="ANR_neg_reg"/>
</dbReference>
<sequence length="62" mass="7174">MNTAYTTAANKAVAHERAYEFHNAGMMWLAAQRYASGKNIEHCELRAEFCQKFGKYLERDND</sequence>
<gene>
    <name evidence="1" type="ORF">Dpoa569_0001278</name>
</gene>
<dbReference type="Proteomes" id="UP000320591">
    <property type="component" value="Chromosome"/>
</dbReference>
<evidence type="ECO:0000313" key="1">
    <source>
        <dbReference type="EMBL" id="QDX29503.1"/>
    </source>
</evidence>
<accession>A0A5B8I4I3</accession>
<evidence type="ECO:0000313" key="2">
    <source>
        <dbReference type="Proteomes" id="UP000320591"/>
    </source>
</evidence>
<keyword evidence="2" id="KW-1185">Reference proteome</keyword>
<dbReference type="AlphaFoldDB" id="A0A5B8I4I3"/>
<organism evidence="1 2">
    <name type="scientific">Dickeya poaceiphila</name>
    <dbReference type="NCBI Taxonomy" id="568768"/>
    <lineage>
        <taxon>Bacteria</taxon>
        <taxon>Pseudomonadati</taxon>
        <taxon>Pseudomonadota</taxon>
        <taxon>Gammaproteobacteria</taxon>
        <taxon>Enterobacterales</taxon>
        <taxon>Pectobacteriaceae</taxon>
        <taxon>Dickeya</taxon>
    </lineage>
</organism>
<dbReference type="EMBL" id="CP042220">
    <property type="protein sequence ID" value="QDX29503.1"/>
    <property type="molecule type" value="Genomic_DNA"/>
</dbReference>